<comment type="caution">
    <text evidence="1">The sequence shown here is derived from an EMBL/GenBank/DDBJ whole genome shotgun (WGS) entry which is preliminary data.</text>
</comment>
<evidence type="ECO:0000313" key="1">
    <source>
        <dbReference type="EMBL" id="KXV61291.1"/>
    </source>
</evidence>
<accession>A0A149U7B4</accession>
<dbReference type="EMBL" id="LHZT01000066">
    <property type="protein sequence ID" value="KXV61291.1"/>
    <property type="molecule type" value="Genomic_DNA"/>
</dbReference>
<dbReference type="PATRIC" id="fig|104102.12.peg.3543"/>
<sequence length="66" mass="7342">MSYNLGEESYKEKCEKCGTVNRITLQTGPEHGGWSEKFTVHCAECGEVMDRISAFGLKSVEKVKGK</sequence>
<proteinExistence type="predicted"/>
<dbReference type="Proteomes" id="UP000075411">
    <property type="component" value="Unassembled WGS sequence"/>
</dbReference>
<name>A0A149U7B4_9PROT</name>
<dbReference type="OrthoDB" id="9801392at2"/>
<dbReference type="AlphaFoldDB" id="A0A149U7B4"/>
<evidence type="ECO:0000313" key="2">
    <source>
        <dbReference type="Proteomes" id="UP000075411"/>
    </source>
</evidence>
<gene>
    <name evidence="1" type="ORF">AD947_00895</name>
</gene>
<dbReference type="RefSeq" id="WP_061487194.1">
    <property type="nucleotide sequence ID" value="NZ_LHZT01000066.1"/>
</dbReference>
<protein>
    <submittedName>
        <fullName evidence="1">Uncharacterized protein</fullName>
    </submittedName>
</protein>
<reference evidence="1 2" key="1">
    <citation type="submission" date="2015-06" db="EMBL/GenBank/DDBJ databases">
        <title>Improved classification and identification of acetic acid bacteria using matrix-assisted laser desorption/ionization time-of-flight mass spectrometry; Gluconobacter nephelii and Gluconobacter uchimurae are later heterotypic synonyms of Gluconobacter japonicus and Gluconobacter oxydans, respectively.</title>
        <authorList>
            <person name="Li L."/>
            <person name="Cleenwerck I."/>
            <person name="De Vuyst L."/>
            <person name="Vandamme P."/>
        </authorList>
    </citation>
    <scope>NUCLEOTIDE SEQUENCE [LARGE SCALE GENOMIC DNA]</scope>
    <source>
        <strain evidence="1 2">LMG 1663</strain>
    </source>
</reference>
<organism evidence="1 2">
    <name type="scientific">Acetobacter tropicalis</name>
    <dbReference type="NCBI Taxonomy" id="104102"/>
    <lineage>
        <taxon>Bacteria</taxon>
        <taxon>Pseudomonadati</taxon>
        <taxon>Pseudomonadota</taxon>
        <taxon>Alphaproteobacteria</taxon>
        <taxon>Acetobacterales</taxon>
        <taxon>Acetobacteraceae</taxon>
        <taxon>Acetobacter</taxon>
    </lineage>
</organism>